<feature type="transmembrane region" description="Helical" evidence="1">
    <location>
        <begin position="121"/>
        <end position="142"/>
    </location>
</feature>
<evidence type="ECO:0000313" key="3">
    <source>
        <dbReference type="Proteomes" id="UP000767327"/>
    </source>
</evidence>
<reference evidence="2" key="2">
    <citation type="submission" date="2020-01" db="EMBL/GenBank/DDBJ databases">
        <authorList>
            <person name="Campanaro S."/>
        </authorList>
    </citation>
    <scope>NUCLEOTIDE SEQUENCE</scope>
    <source>
        <strain evidence="2">AS01afH2WH_6</strain>
    </source>
</reference>
<dbReference type="RefSeq" id="WP_273172467.1">
    <property type="nucleotide sequence ID" value="NZ_JAAXZR010000007.1"/>
</dbReference>
<feature type="transmembrane region" description="Helical" evidence="1">
    <location>
        <begin position="21"/>
        <end position="41"/>
    </location>
</feature>
<keyword evidence="1" id="KW-1133">Transmembrane helix</keyword>
<dbReference type="InterPro" id="IPR011733">
    <property type="entry name" value="CHP02185_IM"/>
</dbReference>
<reference evidence="2" key="1">
    <citation type="journal article" date="2020" name="Biotechnol. Biofuels">
        <title>New insights from the biogas microbiome by comprehensive genome-resolved metagenomics of nearly 1600 species originating from multiple anaerobic digesters.</title>
        <authorList>
            <person name="Campanaro S."/>
            <person name="Treu L."/>
            <person name="Rodriguez-R L.M."/>
            <person name="Kovalovszki A."/>
            <person name="Ziels R.M."/>
            <person name="Maus I."/>
            <person name="Zhu X."/>
            <person name="Kougias P.G."/>
            <person name="Basile A."/>
            <person name="Luo G."/>
            <person name="Schluter A."/>
            <person name="Konstantinidis K.T."/>
            <person name="Angelidaki I."/>
        </authorList>
    </citation>
    <scope>NUCLEOTIDE SEQUENCE</scope>
    <source>
        <strain evidence="2">AS01afH2WH_6</strain>
    </source>
</reference>
<dbReference type="EMBL" id="JAAXZR010000007">
    <property type="protein sequence ID" value="NLT78969.1"/>
    <property type="molecule type" value="Genomic_DNA"/>
</dbReference>
<dbReference type="Proteomes" id="UP000767327">
    <property type="component" value="Unassembled WGS sequence"/>
</dbReference>
<protein>
    <submittedName>
        <fullName evidence="2">MptD family putative ECF transporter S component</fullName>
    </submittedName>
</protein>
<accession>A0A971CXH0</accession>
<proteinExistence type="predicted"/>
<name>A0A971CXH0_9BIFI</name>
<feature type="transmembrane region" description="Helical" evidence="1">
    <location>
        <begin position="77"/>
        <end position="109"/>
    </location>
</feature>
<feature type="transmembrane region" description="Helical" evidence="1">
    <location>
        <begin position="163"/>
        <end position="187"/>
    </location>
</feature>
<evidence type="ECO:0000256" key="1">
    <source>
        <dbReference type="SAM" id="Phobius"/>
    </source>
</evidence>
<dbReference type="AlphaFoldDB" id="A0A971CXH0"/>
<evidence type="ECO:0000313" key="2">
    <source>
        <dbReference type="EMBL" id="NLT78969.1"/>
    </source>
</evidence>
<keyword evidence="1" id="KW-0472">Membrane</keyword>
<feature type="transmembrane region" description="Helical" evidence="1">
    <location>
        <begin position="47"/>
        <end position="65"/>
    </location>
</feature>
<sequence length="203" mass="21652">MTSRQSTVSRPKLGTRDLVNIGVYTAIYYVVTFLGGMVGIVSPIGMFVGFTLSAIVGGTVIMLFLAKTPVMGAMTVLGLIVGVLMLATGHFWGCIPICAALGLVADLIVKAGGYHSRGHNIVAYGVFQLWLIGPFVPLFMNAKAYYEDMRGSMGAQYASQMSQIFTPAVVAIFIVILCFVGLFGAWIGTKLIDRHFAKAGLVS</sequence>
<dbReference type="Pfam" id="PF09605">
    <property type="entry name" value="Trep_Strep"/>
    <property type="match status" value="1"/>
</dbReference>
<dbReference type="NCBIfam" id="TIGR02185">
    <property type="entry name" value="Trep_Strep"/>
    <property type="match status" value="1"/>
</dbReference>
<organism evidence="2 3">
    <name type="scientific">Bifidobacterium crudilactis</name>
    <dbReference type="NCBI Taxonomy" id="327277"/>
    <lineage>
        <taxon>Bacteria</taxon>
        <taxon>Bacillati</taxon>
        <taxon>Actinomycetota</taxon>
        <taxon>Actinomycetes</taxon>
        <taxon>Bifidobacteriales</taxon>
        <taxon>Bifidobacteriaceae</taxon>
        <taxon>Bifidobacterium</taxon>
    </lineage>
</organism>
<comment type="caution">
    <text evidence="2">The sequence shown here is derived from an EMBL/GenBank/DDBJ whole genome shotgun (WGS) entry which is preliminary data.</text>
</comment>
<gene>
    <name evidence="2" type="ORF">GXW98_01605</name>
</gene>
<keyword evidence="1" id="KW-0812">Transmembrane</keyword>